<dbReference type="PROSITE" id="PS50041">
    <property type="entry name" value="C_TYPE_LECTIN_2"/>
    <property type="match status" value="1"/>
</dbReference>
<accession>A0A8C5B1J3</accession>
<dbReference type="Pfam" id="PF00059">
    <property type="entry name" value="Lectin_C"/>
    <property type="match status" value="1"/>
</dbReference>
<evidence type="ECO:0000313" key="4">
    <source>
        <dbReference type="Ensembl" id="ENSGMOP00000039960.1"/>
    </source>
</evidence>
<keyword evidence="2" id="KW-0472">Membrane</keyword>
<dbReference type="AlphaFoldDB" id="A0A8C5B1J3"/>
<dbReference type="SUPFAM" id="SSF56436">
    <property type="entry name" value="C-type lectin-like"/>
    <property type="match status" value="1"/>
</dbReference>
<dbReference type="GeneTree" id="ENSGT01030000234575"/>
<comment type="subcellular location">
    <subcellularLocation>
        <location evidence="1">Cell membrane</location>
        <topology evidence="1">Single-pass type II membrane protein</topology>
    </subcellularLocation>
</comment>
<feature type="domain" description="C-type lectin" evidence="3">
    <location>
        <begin position="31"/>
        <end position="112"/>
    </location>
</feature>
<organism evidence="4 5">
    <name type="scientific">Gadus morhua</name>
    <name type="common">Atlantic cod</name>
    <dbReference type="NCBI Taxonomy" id="8049"/>
    <lineage>
        <taxon>Eukaryota</taxon>
        <taxon>Metazoa</taxon>
        <taxon>Chordata</taxon>
        <taxon>Craniata</taxon>
        <taxon>Vertebrata</taxon>
        <taxon>Euteleostomi</taxon>
        <taxon>Actinopterygii</taxon>
        <taxon>Neopterygii</taxon>
        <taxon>Teleostei</taxon>
        <taxon>Neoteleostei</taxon>
        <taxon>Acanthomorphata</taxon>
        <taxon>Zeiogadaria</taxon>
        <taxon>Gadariae</taxon>
        <taxon>Gadiformes</taxon>
        <taxon>Gadoidei</taxon>
        <taxon>Gadidae</taxon>
        <taxon>Gadus</taxon>
    </lineage>
</organism>
<dbReference type="GO" id="GO:0005886">
    <property type="term" value="C:plasma membrane"/>
    <property type="evidence" value="ECO:0007669"/>
    <property type="project" value="UniProtKB-SubCell"/>
</dbReference>
<dbReference type="InterPro" id="IPR050828">
    <property type="entry name" value="C-type_lectin/matrix_domain"/>
</dbReference>
<evidence type="ECO:0000256" key="1">
    <source>
        <dbReference type="ARBA" id="ARBA00004401"/>
    </source>
</evidence>
<feature type="transmembrane region" description="Helical" evidence="2">
    <location>
        <begin position="180"/>
        <end position="203"/>
    </location>
</feature>
<keyword evidence="2" id="KW-1133">Transmembrane helix</keyword>
<evidence type="ECO:0000256" key="2">
    <source>
        <dbReference type="SAM" id="Phobius"/>
    </source>
</evidence>
<dbReference type="PANTHER" id="PTHR45710:SF8">
    <property type="entry name" value="RERATING FAMILY MEMBER 4"/>
    <property type="match status" value="1"/>
</dbReference>
<reference evidence="4" key="2">
    <citation type="submission" date="2025-09" db="UniProtKB">
        <authorList>
            <consortium name="Ensembl"/>
        </authorList>
    </citation>
    <scope>IDENTIFICATION</scope>
</reference>
<keyword evidence="5" id="KW-1185">Reference proteome</keyword>
<name>A0A8C5B1J3_GADMO</name>
<evidence type="ECO:0000313" key="5">
    <source>
        <dbReference type="Proteomes" id="UP000694546"/>
    </source>
</evidence>
<keyword evidence="2" id="KW-0812">Transmembrane</keyword>
<dbReference type="Ensembl" id="ENSGMOT00000030420.1">
    <property type="protein sequence ID" value="ENSGMOP00000039960.1"/>
    <property type="gene ID" value="ENSGMOG00000025095.1"/>
</dbReference>
<proteinExistence type="predicted"/>
<dbReference type="Gene3D" id="3.10.100.10">
    <property type="entry name" value="Mannose-Binding Protein A, subunit A"/>
    <property type="match status" value="1"/>
</dbReference>
<dbReference type="SMART" id="SM00034">
    <property type="entry name" value="CLECT"/>
    <property type="match status" value="1"/>
</dbReference>
<protein>
    <recommendedName>
        <fullName evidence="3">C-type lectin domain-containing protein</fullName>
    </recommendedName>
</protein>
<feature type="transmembrane region" description="Helical" evidence="2">
    <location>
        <begin position="151"/>
        <end position="168"/>
    </location>
</feature>
<dbReference type="Proteomes" id="UP000694546">
    <property type="component" value="Chromosome 19"/>
</dbReference>
<dbReference type="InterPro" id="IPR001304">
    <property type="entry name" value="C-type_lectin-like"/>
</dbReference>
<evidence type="ECO:0000259" key="3">
    <source>
        <dbReference type="PROSITE" id="PS50041"/>
    </source>
</evidence>
<dbReference type="PANTHER" id="PTHR45710">
    <property type="entry name" value="C-TYPE LECTIN DOMAIN-CONTAINING PROTEIN 180"/>
    <property type="match status" value="1"/>
</dbReference>
<dbReference type="InterPro" id="IPR016186">
    <property type="entry name" value="C-type_lectin-like/link_sf"/>
</dbReference>
<dbReference type="InterPro" id="IPR016187">
    <property type="entry name" value="CTDL_fold"/>
</dbReference>
<reference evidence="4" key="1">
    <citation type="submission" date="2025-08" db="UniProtKB">
        <authorList>
            <consortium name="Ensembl"/>
        </authorList>
    </citation>
    <scope>IDENTIFICATION</scope>
</reference>
<sequence length="231" mass="25953">MQAHVKWHPVKILPRDALLFKQDCPVGWDTFGCKCYWLSNVRGPWNKSRKFCVSHGADLVVVDSKEEMDFISRYSGNIWLGATDEASEGMWRWVDGTVLSADNPSWRRGKPDVLPYEKSFDLLQGFISLKGDDMKTSVVTAGAVHRCFSCYFIYSIVMTAIGWFSVAANHTSSVFRAASAALAFVPSANYLIILLFKCIFTLVPCSVITTNHCYLLVLRCSERTVDLCPDV</sequence>